<dbReference type="AlphaFoldDB" id="A0A8C7CJA6"/>
<evidence type="ECO:0000256" key="1">
    <source>
        <dbReference type="PROSITE-ProRule" id="PRU00206"/>
    </source>
</evidence>
<protein>
    <submittedName>
        <fullName evidence="6">Si:ch73-361p23.3</fullName>
    </submittedName>
</protein>
<dbReference type="Gene3D" id="2.10.50.10">
    <property type="entry name" value="Tumor Necrosis Factor Receptor, subunit A, domain 2"/>
    <property type="match status" value="1"/>
</dbReference>
<evidence type="ECO:0000259" key="5">
    <source>
        <dbReference type="PROSITE" id="PS50050"/>
    </source>
</evidence>
<name>A0A8C7CJA6_ONCKI</name>
<feature type="disulfide bond" evidence="1">
    <location>
        <begin position="69"/>
        <end position="87"/>
    </location>
</feature>
<dbReference type="Pfam" id="PF00020">
    <property type="entry name" value="TNFR_c6"/>
    <property type="match status" value="1"/>
</dbReference>
<keyword evidence="1" id="KW-1015">Disulfide bond</keyword>
<feature type="region of interest" description="Disordered" evidence="2">
    <location>
        <begin position="194"/>
        <end position="213"/>
    </location>
</feature>
<evidence type="ECO:0000256" key="3">
    <source>
        <dbReference type="SAM" id="Phobius"/>
    </source>
</evidence>
<feature type="signal peptide" evidence="4">
    <location>
        <begin position="1"/>
        <end position="24"/>
    </location>
</feature>
<feature type="domain" description="TNFR-Cys" evidence="5">
    <location>
        <begin position="47"/>
        <end position="87"/>
    </location>
</feature>
<feature type="repeat" description="TNFR-Cys" evidence="1">
    <location>
        <begin position="47"/>
        <end position="87"/>
    </location>
</feature>
<feature type="chain" id="PRO_5034200010" evidence="4">
    <location>
        <begin position="25"/>
        <end position="295"/>
    </location>
</feature>
<feature type="disulfide bond" evidence="1">
    <location>
        <begin position="48"/>
        <end position="63"/>
    </location>
</feature>
<organism evidence="6 7">
    <name type="scientific">Oncorhynchus kisutch</name>
    <name type="common">Coho salmon</name>
    <name type="synonym">Salmo kisutch</name>
    <dbReference type="NCBI Taxonomy" id="8019"/>
    <lineage>
        <taxon>Eukaryota</taxon>
        <taxon>Metazoa</taxon>
        <taxon>Chordata</taxon>
        <taxon>Craniata</taxon>
        <taxon>Vertebrata</taxon>
        <taxon>Euteleostomi</taxon>
        <taxon>Actinopterygii</taxon>
        <taxon>Neopterygii</taxon>
        <taxon>Teleostei</taxon>
        <taxon>Protacanthopterygii</taxon>
        <taxon>Salmoniformes</taxon>
        <taxon>Salmonidae</taxon>
        <taxon>Salmoninae</taxon>
        <taxon>Oncorhynchus</taxon>
    </lineage>
</organism>
<keyword evidence="3" id="KW-0472">Membrane</keyword>
<evidence type="ECO:0000256" key="2">
    <source>
        <dbReference type="SAM" id="MobiDB-lite"/>
    </source>
</evidence>
<evidence type="ECO:0000313" key="6">
    <source>
        <dbReference type="Ensembl" id="ENSOKIP00005005046.1"/>
    </source>
</evidence>
<feature type="disulfide bond" evidence="1">
    <location>
        <begin position="66"/>
        <end position="79"/>
    </location>
</feature>
<gene>
    <name evidence="6" type="primary">LOC109864650</name>
</gene>
<proteinExistence type="predicted"/>
<feature type="transmembrane region" description="Helical" evidence="3">
    <location>
        <begin position="228"/>
        <end position="250"/>
    </location>
</feature>
<dbReference type="Ensembl" id="ENSOKIT00005005398.1">
    <property type="protein sequence ID" value="ENSOKIP00005005046.1"/>
    <property type="gene ID" value="ENSOKIG00005002387.1"/>
</dbReference>
<evidence type="ECO:0000313" key="7">
    <source>
        <dbReference type="Proteomes" id="UP000694557"/>
    </source>
</evidence>
<keyword evidence="4" id="KW-0732">Signal</keyword>
<dbReference type="GeneID" id="109864650"/>
<dbReference type="GeneTree" id="ENSGT01030000235084"/>
<reference evidence="6" key="1">
    <citation type="submission" date="2025-08" db="UniProtKB">
        <authorList>
            <consortium name="Ensembl"/>
        </authorList>
    </citation>
    <scope>IDENTIFICATION</scope>
</reference>
<dbReference type="PROSITE" id="PS50050">
    <property type="entry name" value="TNFR_NGFR_2"/>
    <property type="match status" value="1"/>
</dbReference>
<dbReference type="GO" id="GO:0038023">
    <property type="term" value="F:signaling receptor activity"/>
    <property type="evidence" value="ECO:0007669"/>
    <property type="project" value="TreeGrafter"/>
</dbReference>
<keyword evidence="3" id="KW-1133">Transmembrane helix</keyword>
<sequence length="295" mass="32565">MMILSGFWVLIYLCVFSCKGFLNAVEATFECKKGEMISRRRGRFCDPCPERHYQAGPNRSQRCEPCTDCLENSELISECTKTSNAICQCRTGFIRRNDESSLCKCAKGSELDISGLICRECKEGSFSTKMDSKCVKWRECRSGVRILGSVTSDVTCNENSEPEGKTLSSTHTTSPSGSIQTSIQIQTSKLLIQSQRSSPHPDVPTLTPAPTIKVTKSPKFSTAEFGQVMTLMGIVLLLTFLLTTVTCKLITIPCIKNHKKPAVRKSQDSMCRRPVEESGDSSFSSLVKQPSLGEP</sequence>
<keyword evidence="3" id="KW-0812">Transmembrane</keyword>
<feature type="region of interest" description="Disordered" evidence="2">
    <location>
        <begin position="263"/>
        <end position="295"/>
    </location>
</feature>
<feature type="compositionally biased region" description="Polar residues" evidence="2">
    <location>
        <begin position="166"/>
        <end position="179"/>
    </location>
</feature>
<feature type="region of interest" description="Disordered" evidence="2">
    <location>
        <begin position="155"/>
        <end position="179"/>
    </location>
</feature>
<feature type="compositionally biased region" description="Basic and acidic residues" evidence="2">
    <location>
        <begin position="265"/>
        <end position="276"/>
    </location>
</feature>
<dbReference type="Proteomes" id="UP000694557">
    <property type="component" value="Unassembled WGS sequence"/>
</dbReference>
<keyword evidence="7" id="KW-1185">Reference proteome</keyword>
<dbReference type="SUPFAM" id="SSF57586">
    <property type="entry name" value="TNF receptor-like"/>
    <property type="match status" value="1"/>
</dbReference>
<dbReference type="PANTHER" id="PTHR47139:SF3">
    <property type="entry name" value="SI:CH73-361P23.3"/>
    <property type="match status" value="1"/>
</dbReference>
<dbReference type="KEGG" id="oki:109864650"/>
<dbReference type="GO" id="GO:0042127">
    <property type="term" value="P:regulation of cell population proliferation"/>
    <property type="evidence" value="ECO:0007669"/>
    <property type="project" value="TreeGrafter"/>
</dbReference>
<dbReference type="SMART" id="SM00208">
    <property type="entry name" value="TNFR"/>
    <property type="match status" value="2"/>
</dbReference>
<reference evidence="6" key="2">
    <citation type="submission" date="2025-09" db="UniProtKB">
        <authorList>
            <consortium name="Ensembl"/>
        </authorList>
    </citation>
    <scope>IDENTIFICATION</scope>
</reference>
<accession>A0A8C7CJA6</accession>
<dbReference type="RefSeq" id="XP_020308131.1">
    <property type="nucleotide sequence ID" value="XM_020452542.2"/>
</dbReference>
<evidence type="ECO:0000256" key="4">
    <source>
        <dbReference type="SAM" id="SignalP"/>
    </source>
</evidence>
<dbReference type="InterPro" id="IPR001368">
    <property type="entry name" value="TNFR/NGFR_Cys_rich_reg"/>
</dbReference>
<dbReference type="PANTHER" id="PTHR47139">
    <property type="entry name" value="TUMOR NECROSIS FACTOR RECEPTOR SUPERFAMILY MEMBER 9"/>
    <property type="match status" value="1"/>
</dbReference>